<keyword evidence="11" id="KW-1185">Reference proteome</keyword>
<evidence type="ECO:0000256" key="6">
    <source>
        <dbReference type="ARBA" id="ARBA00047872"/>
    </source>
</evidence>
<dbReference type="PANTHER" id="PTHR21499:SF59">
    <property type="entry name" value="ASPARTOKINASE"/>
    <property type="match status" value="1"/>
</dbReference>
<comment type="pathway">
    <text evidence="8">Amino-acid biosynthesis; L-threonine biosynthesis; L-threonine from L-aspartate: step 1/5.</text>
</comment>
<dbReference type="EC" id="2.7.2.4" evidence="7"/>
<comment type="catalytic activity">
    <reaction evidence="6 7">
        <text>L-aspartate + ATP = 4-phospho-L-aspartate + ADP</text>
        <dbReference type="Rhea" id="RHEA:23776"/>
        <dbReference type="ChEBI" id="CHEBI:29991"/>
        <dbReference type="ChEBI" id="CHEBI:30616"/>
        <dbReference type="ChEBI" id="CHEBI:57535"/>
        <dbReference type="ChEBI" id="CHEBI:456216"/>
        <dbReference type="EC" id="2.7.2.4"/>
    </reaction>
</comment>
<dbReference type="NCBIfam" id="TIGR00657">
    <property type="entry name" value="asp_kinases"/>
    <property type="match status" value="1"/>
</dbReference>
<feature type="domain" description="ACT" evidence="9">
    <location>
        <begin position="328"/>
        <end position="408"/>
    </location>
</feature>
<keyword evidence="4 7" id="KW-0418">Kinase</keyword>
<comment type="similarity">
    <text evidence="1 7">Belongs to the aspartokinase family.</text>
</comment>
<dbReference type="CDD" id="cd04924">
    <property type="entry name" value="ACT_AK-Arch_2"/>
    <property type="match status" value="1"/>
</dbReference>
<evidence type="ECO:0000256" key="2">
    <source>
        <dbReference type="ARBA" id="ARBA00022679"/>
    </source>
</evidence>
<dbReference type="InterPro" id="IPR005260">
    <property type="entry name" value="Asp_kin_monofn"/>
</dbReference>
<dbReference type="PANTHER" id="PTHR21499">
    <property type="entry name" value="ASPARTATE KINASE"/>
    <property type="match status" value="1"/>
</dbReference>
<dbReference type="EMBL" id="LR216287">
    <property type="protein sequence ID" value="VFJ13207.1"/>
    <property type="molecule type" value="Genomic_DNA"/>
</dbReference>
<gene>
    <name evidence="10" type="ORF">NFRAN_0885</name>
</gene>
<organism evidence="10 11">
    <name type="scientific">Candidatus Nitrosocosmicus franklandianus</name>
    <dbReference type="NCBI Taxonomy" id="1798806"/>
    <lineage>
        <taxon>Archaea</taxon>
        <taxon>Nitrososphaerota</taxon>
        <taxon>Nitrososphaeria</taxon>
        <taxon>Nitrososphaerales</taxon>
        <taxon>Nitrososphaeraceae</taxon>
        <taxon>Candidatus Nitrosocosmicus</taxon>
    </lineage>
</organism>
<dbReference type="PROSITE" id="PS51671">
    <property type="entry name" value="ACT"/>
    <property type="match status" value="1"/>
</dbReference>
<reference evidence="10 11" key="1">
    <citation type="submission" date="2019-02" db="EMBL/GenBank/DDBJ databases">
        <authorList>
            <person name="Lehtovirta-Morley E L."/>
        </authorList>
    </citation>
    <scope>NUCLEOTIDE SEQUENCE [LARGE SCALE GENOMIC DNA]</scope>
    <source>
        <strain evidence="10">NFRAN1</strain>
    </source>
</reference>
<keyword evidence="3" id="KW-0547">Nucleotide-binding</keyword>
<dbReference type="NCBIfam" id="NF004938">
    <property type="entry name" value="PRK06291.1"/>
    <property type="match status" value="1"/>
</dbReference>
<dbReference type="InterPro" id="IPR001048">
    <property type="entry name" value="Asp/Glu/Uridylate_kinase"/>
</dbReference>
<dbReference type="Gene3D" id="3.30.2130.10">
    <property type="entry name" value="VC0802-like"/>
    <property type="match status" value="1"/>
</dbReference>
<evidence type="ECO:0000313" key="11">
    <source>
        <dbReference type="Proteomes" id="UP000294299"/>
    </source>
</evidence>
<dbReference type="UniPathway" id="UPA00051">
    <property type="reaction ID" value="UER00462"/>
</dbReference>
<dbReference type="GO" id="GO:0004072">
    <property type="term" value="F:aspartate kinase activity"/>
    <property type="evidence" value="ECO:0007669"/>
    <property type="project" value="UniProtKB-EC"/>
</dbReference>
<accession>A0A484IAG8</accession>
<protein>
    <recommendedName>
        <fullName evidence="7">Aspartokinase</fullName>
        <ecNumber evidence="7">2.7.2.4</ecNumber>
    </recommendedName>
</protein>
<evidence type="ECO:0000256" key="4">
    <source>
        <dbReference type="ARBA" id="ARBA00022777"/>
    </source>
</evidence>
<dbReference type="Gene3D" id="3.40.1160.10">
    <property type="entry name" value="Acetylglutamate kinase-like"/>
    <property type="match status" value="1"/>
</dbReference>
<dbReference type="SUPFAM" id="SSF53633">
    <property type="entry name" value="Carbamate kinase-like"/>
    <property type="match status" value="1"/>
</dbReference>
<dbReference type="Proteomes" id="UP000294299">
    <property type="component" value="Chromosome NFRAN"/>
</dbReference>
<dbReference type="SUPFAM" id="SSF55021">
    <property type="entry name" value="ACT-like"/>
    <property type="match status" value="2"/>
</dbReference>
<dbReference type="Pfam" id="PF00696">
    <property type="entry name" value="AA_kinase"/>
    <property type="match status" value="1"/>
</dbReference>
<evidence type="ECO:0000256" key="7">
    <source>
        <dbReference type="RuleBase" id="RU003448"/>
    </source>
</evidence>
<evidence type="ECO:0000256" key="8">
    <source>
        <dbReference type="RuleBase" id="RU004249"/>
    </source>
</evidence>
<dbReference type="UniPathway" id="UPA00050">
    <property type="reaction ID" value="UER00461"/>
</dbReference>
<dbReference type="InterPro" id="IPR002912">
    <property type="entry name" value="ACT_dom"/>
</dbReference>
<dbReference type="GO" id="GO:0009090">
    <property type="term" value="P:homoserine biosynthetic process"/>
    <property type="evidence" value="ECO:0007669"/>
    <property type="project" value="TreeGrafter"/>
</dbReference>
<dbReference type="GO" id="GO:0005829">
    <property type="term" value="C:cytosol"/>
    <property type="evidence" value="ECO:0007669"/>
    <property type="project" value="TreeGrafter"/>
</dbReference>
<dbReference type="GO" id="GO:0005524">
    <property type="term" value="F:ATP binding"/>
    <property type="evidence" value="ECO:0007669"/>
    <property type="project" value="UniProtKB-KW"/>
</dbReference>
<keyword evidence="8" id="KW-0028">Amino-acid biosynthesis</keyword>
<dbReference type="GO" id="GO:0009089">
    <property type="term" value="P:lysine biosynthetic process via diaminopimelate"/>
    <property type="evidence" value="ECO:0007669"/>
    <property type="project" value="UniProtKB-UniPathway"/>
</dbReference>
<sequence length="469" mass="50898">MRIIMKFGGSVLDSPQRIKKIVEIVKSFRINKNTPEIICVISAMYGVTDKIIALSDSLVKSDKRAIKKFIDEMTLVHIELVEGAITNPKLRQQAKNAVLEVMSEFQAVLEGLVLIAEVTPRSLDHILSFGERLMAPIVSYSLKDQDLNSDYFTGKQIGIVTDSNFGEASPLMDTTKFRVNARLVPILQKNIIPVVTGYIAADQHDHVTTLGRSGSDYTATIIAFCINADVVYLWSDVDGLMTADPSIVNGAQVLSEISYNEAAEMVLFGAKYIHPRALEPVMDSNIPIIIRNALNLINPGTTITPVLKVSTNIVKSIISIRNTALIDVGGGGMVGAPGTAASIFQTLAKNKVNIMMISQGPSESSISMILKQDDLGKAITSLELKLLGRVIKHLNVLENVSIVTVVGSGMRGIKGIAGRIFTSIAKNDINVIMIAQGSSELNLAFVVNDDDCEKAVRTLHHEFGLDKVQ</sequence>
<comment type="pathway">
    <text evidence="8">Amino-acid biosynthesis; L-methionine biosynthesis via de novo pathway; L-homoserine from L-aspartate: step 1/3.</text>
</comment>
<keyword evidence="2 7" id="KW-0808">Transferase</keyword>
<proteinExistence type="inferred from homology"/>
<evidence type="ECO:0000256" key="3">
    <source>
        <dbReference type="ARBA" id="ARBA00022741"/>
    </source>
</evidence>
<dbReference type="InterPro" id="IPR001341">
    <property type="entry name" value="Asp_kinase"/>
</dbReference>
<evidence type="ECO:0000259" key="9">
    <source>
        <dbReference type="PROSITE" id="PS51671"/>
    </source>
</evidence>
<evidence type="ECO:0000313" key="10">
    <source>
        <dbReference type="EMBL" id="VFJ13207.1"/>
    </source>
</evidence>
<dbReference type="GO" id="GO:0009088">
    <property type="term" value="P:threonine biosynthetic process"/>
    <property type="evidence" value="ECO:0007669"/>
    <property type="project" value="UniProtKB-UniPathway"/>
</dbReference>
<dbReference type="Pfam" id="PF22468">
    <property type="entry name" value="ACT_9"/>
    <property type="match status" value="2"/>
</dbReference>
<dbReference type="InterPro" id="IPR045865">
    <property type="entry name" value="ACT-like_dom_sf"/>
</dbReference>
<dbReference type="PIRSF" id="PIRSF000726">
    <property type="entry name" value="Asp_kin"/>
    <property type="match status" value="1"/>
</dbReference>
<dbReference type="InterPro" id="IPR054352">
    <property type="entry name" value="ACT_Aspartokinase"/>
</dbReference>
<dbReference type="AlphaFoldDB" id="A0A484IAG8"/>
<dbReference type="Gene3D" id="3.30.70.260">
    <property type="match status" value="1"/>
</dbReference>
<dbReference type="KEGG" id="nfn:NFRAN_0885"/>
<keyword evidence="5" id="KW-0067">ATP-binding</keyword>
<name>A0A484IAG8_9ARCH</name>
<evidence type="ECO:0000256" key="5">
    <source>
        <dbReference type="ARBA" id="ARBA00022840"/>
    </source>
</evidence>
<dbReference type="UniPathway" id="UPA00034">
    <property type="reaction ID" value="UER00015"/>
</dbReference>
<comment type="pathway">
    <text evidence="8">Amino-acid biosynthesis; L-lysine biosynthesis via DAP pathway; (S)-tetrahydrodipicolinate from L-aspartate: step 1/4.</text>
</comment>
<dbReference type="InterPro" id="IPR036393">
    <property type="entry name" value="AceGlu_kinase-like_sf"/>
</dbReference>
<evidence type="ECO:0000256" key="1">
    <source>
        <dbReference type="ARBA" id="ARBA00010122"/>
    </source>
</evidence>